<dbReference type="GO" id="GO:0003856">
    <property type="term" value="F:3-dehydroquinate synthase activity"/>
    <property type="evidence" value="ECO:0007669"/>
    <property type="project" value="UniProtKB-UniRule"/>
</dbReference>
<comment type="caution">
    <text evidence="18">Lacks conserved residue(s) required for the propagation of feature annotation.</text>
</comment>
<keyword evidence="17 18" id="KW-0170">Cobalt</keyword>
<gene>
    <name evidence="18 21" type="primary">aroB</name>
    <name evidence="21" type="ORF">NC799_00405</name>
</gene>
<dbReference type="Gene3D" id="3.40.50.1970">
    <property type="match status" value="1"/>
</dbReference>
<evidence type="ECO:0000256" key="3">
    <source>
        <dbReference type="ARBA" id="ARBA00001947"/>
    </source>
</evidence>
<feature type="binding site" evidence="18">
    <location>
        <position position="139"/>
    </location>
    <ligand>
        <name>NAD(+)</name>
        <dbReference type="ChEBI" id="CHEBI:57540"/>
    </ligand>
</feature>
<keyword evidence="14 18" id="KW-0520">NAD</keyword>
<dbReference type="InterPro" id="IPR050071">
    <property type="entry name" value="Dehydroquinate_synthase"/>
</dbReference>
<comment type="caution">
    <text evidence="21">The sequence shown here is derived from an EMBL/GenBank/DDBJ whole genome shotgun (WGS) entry which is preliminary data.</text>
</comment>
<feature type="binding site" evidence="18">
    <location>
        <begin position="166"/>
        <end position="169"/>
    </location>
    <ligand>
        <name>NAD(+)</name>
        <dbReference type="ChEBI" id="CHEBI:57540"/>
    </ligand>
</feature>
<keyword evidence="11 18" id="KW-0479">Metal-binding</keyword>
<dbReference type="PANTHER" id="PTHR43622">
    <property type="entry name" value="3-DEHYDROQUINATE SYNTHASE"/>
    <property type="match status" value="1"/>
</dbReference>
<keyword evidence="13 18" id="KW-0862">Zinc</keyword>
<comment type="subcellular location">
    <subcellularLocation>
        <location evidence="4 18">Cytoplasm</location>
    </subcellularLocation>
</comment>
<dbReference type="FunFam" id="3.40.50.1970:FF:000007">
    <property type="entry name" value="Pentafunctional AROM polypeptide"/>
    <property type="match status" value="1"/>
</dbReference>
<dbReference type="GO" id="GO:0009073">
    <property type="term" value="P:aromatic amino acid family biosynthetic process"/>
    <property type="evidence" value="ECO:0007669"/>
    <property type="project" value="UniProtKB-KW"/>
</dbReference>
<comment type="similarity">
    <text evidence="6 18">Belongs to the sugar phosphate cyclases superfamily. Dehydroquinate synthase family.</text>
</comment>
<comment type="pathway">
    <text evidence="5 18">Metabolic intermediate biosynthesis; chorismate biosynthesis; chorismate from D-erythrose 4-phosphate and phosphoenolpyruvate: step 2/7.</text>
</comment>
<dbReference type="GO" id="GO:0000166">
    <property type="term" value="F:nucleotide binding"/>
    <property type="evidence" value="ECO:0007669"/>
    <property type="project" value="UniProtKB-KW"/>
</dbReference>
<evidence type="ECO:0000256" key="1">
    <source>
        <dbReference type="ARBA" id="ARBA00001393"/>
    </source>
</evidence>
<dbReference type="HAMAP" id="MF_00110">
    <property type="entry name" value="DHQ_synthase"/>
    <property type="match status" value="1"/>
</dbReference>
<keyword evidence="15 18" id="KW-0057">Aromatic amino acid biosynthesis</keyword>
<comment type="catalytic activity">
    <reaction evidence="1 18">
        <text>7-phospho-2-dehydro-3-deoxy-D-arabino-heptonate = 3-dehydroquinate + phosphate</text>
        <dbReference type="Rhea" id="RHEA:21968"/>
        <dbReference type="ChEBI" id="CHEBI:32364"/>
        <dbReference type="ChEBI" id="CHEBI:43474"/>
        <dbReference type="ChEBI" id="CHEBI:58394"/>
        <dbReference type="EC" id="4.2.3.4"/>
    </reaction>
</comment>
<evidence type="ECO:0000259" key="19">
    <source>
        <dbReference type="Pfam" id="PF01761"/>
    </source>
</evidence>
<dbReference type="Proteomes" id="UP001145069">
    <property type="component" value="Unassembled WGS sequence"/>
</dbReference>
<feature type="domain" description="3-dehydroquinate synthase N-terminal" evidence="19">
    <location>
        <begin position="66"/>
        <end position="176"/>
    </location>
</feature>
<comment type="function">
    <text evidence="18">Catalyzes the conversion of 3-deoxy-D-arabino-heptulosonate 7-phosphate (DAHP) to dehydroquinate (DHQ).</text>
</comment>
<feature type="binding site" evidence="18">
    <location>
        <position position="260"/>
    </location>
    <ligand>
        <name>Zn(2+)</name>
        <dbReference type="ChEBI" id="CHEBI:29105"/>
    </ligand>
</feature>
<organism evidence="21 22">
    <name type="scientific">Aquibacillus salsiterrae</name>
    <dbReference type="NCBI Taxonomy" id="2950439"/>
    <lineage>
        <taxon>Bacteria</taxon>
        <taxon>Bacillati</taxon>
        <taxon>Bacillota</taxon>
        <taxon>Bacilli</taxon>
        <taxon>Bacillales</taxon>
        <taxon>Bacillaceae</taxon>
        <taxon>Aquibacillus</taxon>
    </lineage>
</organism>
<keyword evidence="22" id="KW-1185">Reference proteome</keyword>
<keyword evidence="12 18" id="KW-0547">Nucleotide-binding</keyword>
<dbReference type="PIRSF" id="PIRSF001455">
    <property type="entry name" value="DHQ_synth"/>
    <property type="match status" value="1"/>
</dbReference>
<evidence type="ECO:0000256" key="18">
    <source>
        <dbReference type="HAMAP-Rule" id="MF_00110"/>
    </source>
</evidence>
<evidence type="ECO:0000256" key="13">
    <source>
        <dbReference type="ARBA" id="ARBA00022833"/>
    </source>
</evidence>
<dbReference type="PANTHER" id="PTHR43622:SF7">
    <property type="entry name" value="3-DEHYDROQUINATE SYNTHASE, CHLOROPLASTIC"/>
    <property type="match status" value="1"/>
</dbReference>
<keyword evidence="16 18" id="KW-0456">Lyase</keyword>
<evidence type="ECO:0000256" key="5">
    <source>
        <dbReference type="ARBA" id="ARBA00004661"/>
    </source>
</evidence>
<evidence type="ECO:0000259" key="20">
    <source>
        <dbReference type="Pfam" id="PF24621"/>
    </source>
</evidence>
<dbReference type="InterPro" id="IPR016037">
    <property type="entry name" value="DHQ_synth_AroB"/>
</dbReference>
<accession>A0A9X4AEP0</accession>
<dbReference type="EMBL" id="JAMQKC010000001">
    <property type="protein sequence ID" value="MDC3415375.1"/>
    <property type="molecule type" value="Genomic_DNA"/>
</dbReference>
<dbReference type="GO" id="GO:0008652">
    <property type="term" value="P:amino acid biosynthetic process"/>
    <property type="evidence" value="ECO:0007669"/>
    <property type="project" value="UniProtKB-KW"/>
</dbReference>
<dbReference type="InterPro" id="IPR056179">
    <property type="entry name" value="DHQS_C"/>
</dbReference>
<protein>
    <recommendedName>
        <fullName evidence="8 18">3-dehydroquinate synthase</fullName>
        <shortName evidence="18">DHQS</shortName>
        <ecNumber evidence="7 18">4.2.3.4</ecNumber>
    </recommendedName>
</protein>
<evidence type="ECO:0000256" key="4">
    <source>
        <dbReference type="ARBA" id="ARBA00004496"/>
    </source>
</evidence>
<keyword evidence="9 18" id="KW-0963">Cytoplasm</keyword>
<evidence type="ECO:0000256" key="10">
    <source>
        <dbReference type="ARBA" id="ARBA00022605"/>
    </source>
</evidence>
<evidence type="ECO:0000313" key="22">
    <source>
        <dbReference type="Proteomes" id="UP001145069"/>
    </source>
</evidence>
<dbReference type="SUPFAM" id="SSF56796">
    <property type="entry name" value="Dehydroquinate synthase-like"/>
    <property type="match status" value="1"/>
</dbReference>
<feature type="binding site" evidence="18">
    <location>
        <begin position="127"/>
        <end position="128"/>
    </location>
    <ligand>
        <name>NAD(+)</name>
        <dbReference type="ChEBI" id="CHEBI:57540"/>
    </ligand>
</feature>
<evidence type="ECO:0000256" key="11">
    <source>
        <dbReference type="ARBA" id="ARBA00022723"/>
    </source>
</evidence>
<dbReference type="CDD" id="cd08195">
    <property type="entry name" value="DHQS"/>
    <property type="match status" value="1"/>
</dbReference>
<dbReference type="Pfam" id="PF24621">
    <property type="entry name" value="DHQS_C"/>
    <property type="match status" value="1"/>
</dbReference>
<evidence type="ECO:0000256" key="8">
    <source>
        <dbReference type="ARBA" id="ARBA00017684"/>
    </source>
</evidence>
<dbReference type="Pfam" id="PF01761">
    <property type="entry name" value="DHQ_synthase"/>
    <property type="match status" value="1"/>
</dbReference>
<dbReference type="GO" id="GO:0009423">
    <property type="term" value="P:chorismate biosynthetic process"/>
    <property type="evidence" value="ECO:0007669"/>
    <property type="project" value="UniProtKB-UniRule"/>
</dbReference>
<evidence type="ECO:0000313" key="21">
    <source>
        <dbReference type="EMBL" id="MDC3415375.1"/>
    </source>
</evidence>
<feature type="binding site" evidence="18">
    <location>
        <position position="148"/>
    </location>
    <ligand>
        <name>NAD(+)</name>
        <dbReference type="ChEBI" id="CHEBI:57540"/>
    </ligand>
</feature>
<dbReference type="Gene3D" id="1.20.1090.10">
    <property type="entry name" value="Dehydroquinate synthase-like - alpha domain"/>
    <property type="match status" value="1"/>
</dbReference>
<comment type="cofactor">
    <cofactor evidence="3">
        <name>Zn(2+)</name>
        <dbReference type="ChEBI" id="CHEBI:29105"/>
    </cofactor>
</comment>
<evidence type="ECO:0000256" key="6">
    <source>
        <dbReference type="ARBA" id="ARBA00005412"/>
    </source>
</evidence>
<dbReference type="EC" id="4.2.3.4" evidence="7 18"/>
<comment type="cofactor">
    <cofactor evidence="18">
        <name>Co(2+)</name>
        <dbReference type="ChEBI" id="CHEBI:48828"/>
    </cofactor>
    <cofactor evidence="18">
        <name>Zn(2+)</name>
        <dbReference type="ChEBI" id="CHEBI:29105"/>
    </cofactor>
    <text evidence="18">Binds 1 divalent metal cation per subunit. Can use either Co(2+) or Zn(2+).</text>
</comment>
<evidence type="ECO:0000256" key="14">
    <source>
        <dbReference type="ARBA" id="ARBA00023027"/>
    </source>
</evidence>
<dbReference type="GO" id="GO:0046872">
    <property type="term" value="F:metal ion binding"/>
    <property type="evidence" value="ECO:0007669"/>
    <property type="project" value="UniProtKB-KW"/>
</dbReference>
<dbReference type="NCBIfam" id="TIGR01357">
    <property type="entry name" value="aroB"/>
    <property type="match status" value="1"/>
</dbReference>
<comment type="cofactor">
    <cofactor evidence="2 18">
        <name>NAD(+)</name>
        <dbReference type="ChEBI" id="CHEBI:57540"/>
    </cofactor>
</comment>
<dbReference type="GO" id="GO:0005737">
    <property type="term" value="C:cytoplasm"/>
    <property type="evidence" value="ECO:0007669"/>
    <property type="project" value="UniProtKB-SubCell"/>
</dbReference>
<evidence type="ECO:0000256" key="2">
    <source>
        <dbReference type="ARBA" id="ARBA00001911"/>
    </source>
</evidence>
<keyword evidence="10 18" id="KW-0028">Amino-acid biosynthesis</keyword>
<evidence type="ECO:0000256" key="16">
    <source>
        <dbReference type="ARBA" id="ARBA00023239"/>
    </source>
</evidence>
<reference evidence="21" key="1">
    <citation type="submission" date="2022-06" db="EMBL/GenBank/DDBJ databases">
        <title>Aquibacillus sp. a new bacterium isolated from soil saline samples.</title>
        <authorList>
            <person name="Galisteo C."/>
            <person name="De La Haba R."/>
            <person name="Sanchez-Porro C."/>
            <person name="Ventosa A."/>
        </authorList>
    </citation>
    <scope>NUCLEOTIDE SEQUENCE</scope>
    <source>
        <strain evidence="21">3ASR75-54</strain>
    </source>
</reference>
<evidence type="ECO:0000256" key="12">
    <source>
        <dbReference type="ARBA" id="ARBA00022741"/>
    </source>
</evidence>
<evidence type="ECO:0000256" key="17">
    <source>
        <dbReference type="ARBA" id="ARBA00023285"/>
    </source>
</evidence>
<proteinExistence type="inferred from homology"/>
<dbReference type="InterPro" id="IPR030963">
    <property type="entry name" value="DHQ_synth_fam"/>
</dbReference>
<feature type="domain" description="3-dehydroquinate synthase C-terminal" evidence="20">
    <location>
        <begin position="178"/>
        <end position="319"/>
    </location>
</feature>
<dbReference type="AlphaFoldDB" id="A0A9X4AEP0"/>
<evidence type="ECO:0000256" key="9">
    <source>
        <dbReference type="ARBA" id="ARBA00022490"/>
    </source>
</evidence>
<sequence length="359" mass="40142">MNTLDVQTSTNTYRVYIGSNLRKNLTNYLPKSYKNVMVITDSEIEKHYLQDVIEGFPADTKVSFSVVPNGEASKSSEQYFNLLTNAIENGLDRKSLIVALGGGMIGDLAGFVAATFMRGIDYVQVPTSILAHDSSVGGKVAINHPEGKNLIGSFFPPQAVVYDVDTLFTLPQREIRSGYAEVVKHGLISDNSFFEEVVATDLTTDLKPEVLTRHLQKGIAVKAKIVENDEKESNERKFLNFGHTLAHALEAELGYGKLTHGEAVAIGMLFAIRVSNKFYQTQLPYQRLYQWLETNNYPLTLPRIDVNVLVNRMKKDKKSENAKVQMVLLREVGNPTLEQVNDEELNSLLEQFLGELVNH</sequence>
<dbReference type="InterPro" id="IPR030960">
    <property type="entry name" value="DHQS/DOIS_N"/>
</dbReference>
<evidence type="ECO:0000256" key="7">
    <source>
        <dbReference type="ARBA" id="ARBA00013031"/>
    </source>
</evidence>
<name>A0A9X4AEP0_9BACI</name>
<evidence type="ECO:0000256" key="15">
    <source>
        <dbReference type="ARBA" id="ARBA00023141"/>
    </source>
</evidence>
<feature type="binding site" evidence="18">
    <location>
        <position position="181"/>
    </location>
    <ligand>
        <name>Zn(2+)</name>
        <dbReference type="ChEBI" id="CHEBI:29105"/>
    </ligand>
</feature>
<feature type="binding site" evidence="18">
    <location>
        <position position="243"/>
    </location>
    <ligand>
        <name>Zn(2+)</name>
        <dbReference type="ChEBI" id="CHEBI:29105"/>
    </ligand>
</feature>
<dbReference type="RefSeq" id="WP_272444342.1">
    <property type="nucleotide sequence ID" value="NZ_JAMQKC010000001.1"/>
</dbReference>